<dbReference type="InterPro" id="IPR042561">
    <property type="entry name" value="Exo84_C_1"/>
</dbReference>
<feature type="compositionally biased region" description="Polar residues" evidence="4">
    <location>
        <begin position="847"/>
        <end position="862"/>
    </location>
</feature>
<proteinExistence type="inferred from homology"/>
<evidence type="ECO:0000313" key="6">
    <source>
        <dbReference type="EMBL" id="KAF9608148.1"/>
    </source>
</evidence>
<dbReference type="PANTHER" id="PTHR21426:SF13">
    <property type="entry name" value="OS08G0566700 PROTEIN"/>
    <property type="match status" value="1"/>
</dbReference>
<comment type="similarity">
    <text evidence="1">Belongs to the EXO84 family.</text>
</comment>
<protein>
    <recommendedName>
        <fullName evidence="5">Exocyst component Exo84 C-terminal domain-containing protein</fullName>
    </recommendedName>
</protein>
<dbReference type="GO" id="GO:0006893">
    <property type="term" value="P:Golgi to plasma membrane transport"/>
    <property type="evidence" value="ECO:0007669"/>
    <property type="project" value="TreeGrafter"/>
</dbReference>
<dbReference type="InterPro" id="IPR033961">
    <property type="entry name" value="Exo84"/>
</dbReference>
<dbReference type="AlphaFoldDB" id="A0A835I196"/>
<dbReference type="Proteomes" id="UP000631114">
    <property type="component" value="Unassembled WGS sequence"/>
</dbReference>
<dbReference type="OrthoDB" id="642193at2759"/>
<dbReference type="Gene3D" id="1.20.58.1220">
    <property type="entry name" value="Exo84p, C-terminal helical domain"/>
    <property type="match status" value="1"/>
</dbReference>
<organism evidence="6 7">
    <name type="scientific">Coptis chinensis</name>
    <dbReference type="NCBI Taxonomy" id="261450"/>
    <lineage>
        <taxon>Eukaryota</taxon>
        <taxon>Viridiplantae</taxon>
        <taxon>Streptophyta</taxon>
        <taxon>Embryophyta</taxon>
        <taxon>Tracheophyta</taxon>
        <taxon>Spermatophyta</taxon>
        <taxon>Magnoliopsida</taxon>
        <taxon>Ranunculales</taxon>
        <taxon>Ranunculaceae</taxon>
        <taxon>Coptidoideae</taxon>
        <taxon>Coptis</taxon>
    </lineage>
</organism>
<comment type="caution">
    <text evidence="6">The sequence shown here is derived from an EMBL/GenBank/DDBJ whole genome shotgun (WGS) entry which is preliminary data.</text>
</comment>
<dbReference type="SUPFAM" id="SSF74788">
    <property type="entry name" value="Cullin repeat-like"/>
    <property type="match status" value="1"/>
</dbReference>
<reference evidence="6 7" key="1">
    <citation type="submission" date="2020-10" db="EMBL/GenBank/DDBJ databases">
        <title>The Coptis chinensis genome and diversification of protoberbering-type alkaloids.</title>
        <authorList>
            <person name="Wang B."/>
            <person name="Shu S."/>
            <person name="Song C."/>
            <person name="Liu Y."/>
        </authorList>
    </citation>
    <scope>NUCLEOTIDE SEQUENCE [LARGE SCALE GENOMIC DNA]</scope>
    <source>
        <strain evidence="6">HL-2020</strain>
        <tissue evidence="6">Leaf</tissue>
    </source>
</reference>
<name>A0A835I196_9MAGN</name>
<accession>A0A835I196</accession>
<dbReference type="GO" id="GO:0000145">
    <property type="term" value="C:exocyst"/>
    <property type="evidence" value="ECO:0007669"/>
    <property type="project" value="InterPro"/>
</dbReference>
<keyword evidence="3" id="KW-0268">Exocytosis</keyword>
<evidence type="ECO:0000256" key="1">
    <source>
        <dbReference type="ARBA" id="ARBA00007210"/>
    </source>
</evidence>
<evidence type="ECO:0000256" key="4">
    <source>
        <dbReference type="SAM" id="MobiDB-lite"/>
    </source>
</evidence>
<feature type="compositionally biased region" description="Low complexity" evidence="4">
    <location>
        <begin position="17"/>
        <end position="27"/>
    </location>
</feature>
<evidence type="ECO:0000313" key="7">
    <source>
        <dbReference type="Proteomes" id="UP000631114"/>
    </source>
</evidence>
<feature type="domain" description="Exocyst component Exo84 C-terminal" evidence="5">
    <location>
        <begin position="141"/>
        <end position="321"/>
    </location>
</feature>
<dbReference type="InterPro" id="IPR032403">
    <property type="entry name" value="Exo84_C"/>
</dbReference>
<dbReference type="Pfam" id="PF08700">
    <property type="entry name" value="VPS51_Exo84_N"/>
    <property type="match status" value="1"/>
</dbReference>
<sequence length="928" mass="103762">MDSSTRFRFRDSTDLNSSSDDSSSVSSVVVVDDDDESKIESLTAKGIKRLCSELLELKKASDDEFHSSVYLNYAAFLGIFEQVGGIGNELMQLKQHVSTQRGLVKDLMDCVYPEVLSRDLIIGESLDGDQSPWHKLEGHTEEVSDTLDILLSEHRLNEALAILDLEDITLKMIYRDESPPAQLMEAYDSAIAERKSILADRLAGVADHPRVAAAEFQRALSGLCRLGFSQRATQLMLKFYHSRLEKGVNDLQFSKSFIHRSYIRELAKLVFSTISQAARSFVILYGEKSPYASEMIQWAREETEVFVSYFHKYVKSISEVNGGLSTAVEAVQYAISFCSILETQSIVLCPFLAKLIHPCVEEVLMMHIDHYKKVIGVFTATDTWVLGKYLIPGILKEEASPMVIGDKMEYCLLTNSGRKLVTLLQATMKEISPLVILQMENLILDGLLQLFKEYIYSLERAISSKADVSDRIGSRIVLAETHSQQLSVLANSSALVQIVSNIARNIFKGFKVSDGQLLTDIEMVLLYKELDNWIFSIQDAADQLKNVFYQQTIYKVTFPKGESVFGAETYCGDHGDSDASYDLMPSITFQELFLQLRQLEEVGKYIFNEVDWSMKEFLRKLMETFFVWLENNQDFWTTIEENSTFEHSYGFEQFVLDMQFLVEITRFGGYYSSNLSDASSALISRMESVFLSAGVETHRDVLCDGWATNAATESIQKLLENEKSDLLHNEEDMSTSEEDPSTHQDVFGADSVENVKNLLEDSTELDDGLTSNAADAAVAVVKEIQSSEDTTGQEPLCLRYEENMLDDEDALSSTDRFVPEERTEITNADNGAITIGENIGNREESALESSPSTLVENIGQSEEGTEATNADNAASDENEDEERLLVEDDFRSSCGESIGSADELASNMDGGTESPVLETSARIALDSE</sequence>
<dbReference type="Gene3D" id="1.20.58.1210">
    <property type="entry name" value="Exo84p, N-terminal helical domain"/>
    <property type="match status" value="1"/>
</dbReference>
<evidence type="ECO:0000256" key="2">
    <source>
        <dbReference type="ARBA" id="ARBA00022448"/>
    </source>
</evidence>
<dbReference type="EMBL" id="JADFTS010000004">
    <property type="protein sequence ID" value="KAF9608148.1"/>
    <property type="molecule type" value="Genomic_DNA"/>
</dbReference>
<dbReference type="GO" id="GO:0006887">
    <property type="term" value="P:exocytosis"/>
    <property type="evidence" value="ECO:0007669"/>
    <property type="project" value="UniProtKB-KW"/>
</dbReference>
<feature type="region of interest" description="Disordered" evidence="4">
    <location>
        <begin position="843"/>
        <end position="928"/>
    </location>
</feature>
<dbReference type="GO" id="GO:0008104">
    <property type="term" value="P:intracellular protein localization"/>
    <property type="evidence" value="ECO:0007669"/>
    <property type="project" value="TreeGrafter"/>
</dbReference>
<evidence type="ECO:0000256" key="3">
    <source>
        <dbReference type="ARBA" id="ARBA00022483"/>
    </source>
</evidence>
<dbReference type="InterPro" id="IPR042560">
    <property type="entry name" value="Exo84_C_2"/>
</dbReference>
<dbReference type="InterPro" id="IPR016159">
    <property type="entry name" value="Cullin_repeat-like_dom_sf"/>
</dbReference>
<dbReference type="PANTHER" id="PTHR21426">
    <property type="entry name" value="EXOCYST COMPLEX COMPONENT 8"/>
    <property type="match status" value="1"/>
</dbReference>
<dbReference type="Pfam" id="PF16528">
    <property type="entry name" value="Exo84_C"/>
    <property type="match status" value="1"/>
</dbReference>
<feature type="region of interest" description="Disordered" evidence="4">
    <location>
        <begin position="1"/>
        <end position="27"/>
    </location>
</feature>
<evidence type="ECO:0000259" key="5">
    <source>
        <dbReference type="Pfam" id="PF16528"/>
    </source>
</evidence>
<keyword evidence="2" id="KW-0813">Transport</keyword>
<gene>
    <name evidence="6" type="ORF">IFM89_007534</name>
</gene>
<keyword evidence="7" id="KW-1185">Reference proteome</keyword>